<reference evidence="1" key="1">
    <citation type="submission" date="2017-05" db="UniProtKB">
        <authorList>
            <consortium name="EnsemblMetazoa"/>
        </authorList>
    </citation>
    <scope>IDENTIFICATION</scope>
</reference>
<protein>
    <submittedName>
        <fullName evidence="1">Uncharacterized protein</fullName>
    </submittedName>
</protein>
<proteinExistence type="predicted"/>
<organism evidence="1">
    <name type="scientific">Amphimedon queenslandica</name>
    <name type="common">Sponge</name>
    <dbReference type="NCBI Taxonomy" id="400682"/>
    <lineage>
        <taxon>Eukaryota</taxon>
        <taxon>Metazoa</taxon>
        <taxon>Porifera</taxon>
        <taxon>Demospongiae</taxon>
        <taxon>Heteroscleromorpha</taxon>
        <taxon>Haplosclerida</taxon>
        <taxon>Niphatidae</taxon>
        <taxon>Amphimedon</taxon>
    </lineage>
</organism>
<evidence type="ECO:0000313" key="1">
    <source>
        <dbReference type="EnsemblMetazoa" id="Aqu2.1.04882_001"/>
    </source>
</evidence>
<accession>A0A1X7SRW6</accession>
<sequence>MGGDKLDWMHMKCHKYMFDVSKQTKVLTQKGGVTCHPNHPPPLATGLLHLSSIIDIRV</sequence>
<dbReference type="InParanoid" id="A0A1X7SRW6"/>
<dbReference type="EnsemblMetazoa" id="Aqu2.1.04882_001">
    <property type="protein sequence ID" value="Aqu2.1.04882_001"/>
    <property type="gene ID" value="Aqu2.1.04882"/>
</dbReference>
<name>A0A1X7SRW6_AMPQE</name>
<dbReference type="AlphaFoldDB" id="A0A1X7SRW6"/>